<sequence length="130" mass="14453">MIKPSIKDHASILLALLTVFVCGFGAGHVTGSKRPLPKPEVGARWEEETFSILTRTLDLNEDELQVVNAEIDRAATGIRLKRDETILGYHEEVSALYGRLIKQLDGANAEKLKEEKKALDEKIKSLRPST</sequence>
<evidence type="ECO:0000313" key="1">
    <source>
        <dbReference type="EMBL" id="QJE94256.1"/>
    </source>
</evidence>
<dbReference type="EMBL" id="CP051774">
    <property type="protein sequence ID" value="QJE94256.1"/>
    <property type="molecule type" value="Genomic_DNA"/>
</dbReference>
<dbReference type="RefSeq" id="WP_169452477.1">
    <property type="nucleotide sequence ID" value="NZ_CP051774.1"/>
</dbReference>
<accession>A0A858RB94</accession>
<evidence type="ECO:0000313" key="2">
    <source>
        <dbReference type="Proteomes" id="UP000501812"/>
    </source>
</evidence>
<name>A0A858RB94_9BACT</name>
<organism evidence="1 2">
    <name type="scientific">Luteolibacter luteus</name>
    <dbReference type="NCBI Taxonomy" id="2728835"/>
    <lineage>
        <taxon>Bacteria</taxon>
        <taxon>Pseudomonadati</taxon>
        <taxon>Verrucomicrobiota</taxon>
        <taxon>Verrucomicrobiia</taxon>
        <taxon>Verrucomicrobiales</taxon>
        <taxon>Verrucomicrobiaceae</taxon>
        <taxon>Luteolibacter</taxon>
    </lineage>
</organism>
<dbReference type="AlphaFoldDB" id="A0A858RB94"/>
<keyword evidence="2" id="KW-1185">Reference proteome</keyword>
<protein>
    <submittedName>
        <fullName evidence="1">Uncharacterized protein</fullName>
    </submittedName>
</protein>
<reference evidence="1 2" key="1">
    <citation type="submission" date="2020-04" db="EMBL/GenBank/DDBJ databases">
        <title>Luteolibacter sp. G-1-1-1 isolated from soil.</title>
        <authorList>
            <person name="Dahal R.H."/>
        </authorList>
    </citation>
    <scope>NUCLEOTIDE SEQUENCE [LARGE SCALE GENOMIC DNA]</scope>
    <source>
        <strain evidence="1 2">G-1-1-1</strain>
    </source>
</reference>
<dbReference type="Proteomes" id="UP000501812">
    <property type="component" value="Chromosome"/>
</dbReference>
<gene>
    <name evidence="1" type="ORF">HHL09_00135</name>
</gene>
<proteinExistence type="predicted"/>
<dbReference type="KEGG" id="luo:HHL09_00135"/>